<reference evidence="2 3" key="1">
    <citation type="journal article" date="2019" name="Int. J. Syst. Evol. Microbiol.">
        <title>The Global Catalogue of Microorganisms (GCM) 10K type strain sequencing project: providing services to taxonomists for standard genome sequencing and annotation.</title>
        <authorList>
            <consortium name="The Broad Institute Genomics Platform"/>
            <consortium name="The Broad Institute Genome Sequencing Center for Infectious Disease"/>
            <person name="Wu L."/>
            <person name="Ma J."/>
        </authorList>
    </citation>
    <scope>NUCLEOTIDE SEQUENCE [LARGE SCALE GENOMIC DNA]</scope>
    <source>
        <strain evidence="2 3">JCM 12398</strain>
    </source>
</reference>
<feature type="region of interest" description="Disordered" evidence="1">
    <location>
        <begin position="97"/>
        <end position="116"/>
    </location>
</feature>
<protein>
    <submittedName>
        <fullName evidence="2">Uncharacterized protein</fullName>
    </submittedName>
</protein>
<dbReference type="Proteomes" id="UP001501266">
    <property type="component" value="Unassembled WGS sequence"/>
</dbReference>
<accession>A0ABN1YYW6</accession>
<dbReference type="EMBL" id="BAAAKK010000005">
    <property type="protein sequence ID" value="GAA1425642.1"/>
    <property type="molecule type" value="Genomic_DNA"/>
</dbReference>
<organism evidence="2 3">
    <name type="scientific">Agrococcus citreus</name>
    <dbReference type="NCBI Taxonomy" id="84643"/>
    <lineage>
        <taxon>Bacteria</taxon>
        <taxon>Bacillati</taxon>
        <taxon>Actinomycetota</taxon>
        <taxon>Actinomycetes</taxon>
        <taxon>Micrococcales</taxon>
        <taxon>Microbacteriaceae</taxon>
        <taxon>Agrococcus</taxon>
    </lineage>
</organism>
<gene>
    <name evidence="2" type="ORF">GCM10009640_24700</name>
</gene>
<comment type="caution">
    <text evidence="2">The sequence shown here is derived from an EMBL/GenBank/DDBJ whole genome shotgun (WGS) entry which is preliminary data.</text>
</comment>
<proteinExistence type="predicted"/>
<evidence type="ECO:0000256" key="1">
    <source>
        <dbReference type="SAM" id="MobiDB-lite"/>
    </source>
</evidence>
<name>A0ABN1YYW6_9MICO</name>
<evidence type="ECO:0000313" key="3">
    <source>
        <dbReference type="Proteomes" id="UP001501266"/>
    </source>
</evidence>
<evidence type="ECO:0000313" key="2">
    <source>
        <dbReference type="EMBL" id="GAA1425642.1"/>
    </source>
</evidence>
<sequence>MPVLVGELGNRVAALDAGVVHEDVGGAEPRLDVVDAGLDRRRIGHVEGRDVRLAAGRRGDLARGALGLRAVAAVHDDGRAGLGEALRERAADALARAGDERCAPGEVEERGAARHQ</sequence>
<keyword evidence="3" id="KW-1185">Reference proteome</keyword>